<dbReference type="PANTHER" id="PTHR42978:SF6">
    <property type="entry name" value="QUORUM-QUENCHING LACTONASE YTNP-RELATED"/>
    <property type="match status" value="1"/>
</dbReference>
<keyword evidence="3 6" id="KW-0378">Hydrolase</keyword>
<dbReference type="Pfam" id="PF00753">
    <property type="entry name" value="Lactamase_B"/>
    <property type="match status" value="1"/>
</dbReference>
<dbReference type="OMA" id="CCTAHFP"/>
<evidence type="ECO:0000256" key="4">
    <source>
        <dbReference type="ARBA" id="ARBA00022833"/>
    </source>
</evidence>
<protein>
    <submittedName>
        <fullName evidence="6">Metallo-hydrolase/oxidoreductase</fullName>
    </submittedName>
</protein>
<dbReference type="InterPro" id="IPR036866">
    <property type="entry name" value="RibonucZ/Hydroxyglut_hydro"/>
</dbReference>
<dbReference type="GO" id="GO:0016787">
    <property type="term" value="F:hydrolase activity"/>
    <property type="evidence" value="ECO:0007669"/>
    <property type="project" value="UniProtKB-KW"/>
</dbReference>
<organism evidence="6 7">
    <name type="scientific">Gonapodya prolifera (strain JEL478)</name>
    <name type="common">Monoblepharis prolifera</name>
    <dbReference type="NCBI Taxonomy" id="1344416"/>
    <lineage>
        <taxon>Eukaryota</taxon>
        <taxon>Fungi</taxon>
        <taxon>Fungi incertae sedis</taxon>
        <taxon>Chytridiomycota</taxon>
        <taxon>Chytridiomycota incertae sedis</taxon>
        <taxon>Monoblepharidomycetes</taxon>
        <taxon>Monoblepharidales</taxon>
        <taxon>Gonapodyaceae</taxon>
        <taxon>Gonapodya</taxon>
    </lineage>
</organism>
<gene>
    <name evidence="6" type="ORF">M427DRAFT_138778</name>
</gene>
<keyword evidence="7" id="KW-1185">Reference proteome</keyword>
<evidence type="ECO:0000259" key="5">
    <source>
        <dbReference type="SMART" id="SM00849"/>
    </source>
</evidence>
<dbReference type="PANTHER" id="PTHR42978">
    <property type="entry name" value="QUORUM-QUENCHING LACTONASE YTNP-RELATED-RELATED"/>
    <property type="match status" value="1"/>
</dbReference>
<dbReference type="InterPro" id="IPR051013">
    <property type="entry name" value="MBL_superfamily_lactonases"/>
</dbReference>
<evidence type="ECO:0000313" key="7">
    <source>
        <dbReference type="Proteomes" id="UP000070544"/>
    </source>
</evidence>
<proteinExistence type="inferred from homology"/>
<evidence type="ECO:0000313" key="6">
    <source>
        <dbReference type="EMBL" id="KXS10861.1"/>
    </source>
</evidence>
<dbReference type="InterPro" id="IPR001279">
    <property type="entry name" value="Metallo-B-lactamas"/>
</dbReference>
<comment type="similarity">
    <text evidence="1">Belongs to the metallo-beta-lactamase superfamily.</text>
</comment>
<dbReference type="Proteomes" id="UP000070544">
    <property type="component" value="Unassembled WGS sequence"/>
</dbReference>
<accession>A0A139A290</accession>
<reference evidence="6 7" key="1">
    <citation type="journal article" date="2015" name="Genome Biol. Evol.">
        <title>Phylogenomic analyses indicate that early fungi evolved digesting cell walls of algal ancestors of land plants.</title>
        <authorList>
            <person name="Chang Y."/>
            <person name="Wang S."/>
            <person name="Sekimoto S."/>
            <person name="Aerts A.L."/>
            <person name="Choi C."/>
            <person name="Clum A."/>
            <person name="LaButti K.M."/>
            <person name="Lindquist E.A."/>
            <person name="Yee Ngan C."/>
            <person name="Ohm R.A."/>
            <person name="Salamov A.A."/>
            <person name="Grigoriev I.V."/>
            <person name="Spatafora J.W."/>
            <person name="Berbee M.L."/>
        </authorList>
    </citation>
    <scope>NUCLEOTIDE SEQUENCE [LARGE SCALE GENOMIC DNA]</scope>
    <source>
        <strain evidence="6 7">JEL478</strain>
    </source>
</reference>
<sequence>MHCQVAVQIRVVTQFIFVADKKREEVEWSGLSTDFLKRLEKAGYPPSSVDYVVCTHMHSDHVGWNTSFVDRRWVPTFSNARYLFVRQEFDSRLQNSAAQNDDVFADSVQPVYDAGLVDFVPPDHVVVPGVRLEPTPGHTPGHVSVVIEQGGHKAVITGDMLHSPIQLAKPRINPKFESDPTLSTKTRLAAFERWADGGATLMIGTHFSYPTAGLIKSVGPETYTLVTSVTPEIVGGAA</sequence>
<evidence type="ECO:0000256" key="2">
    <source>
        <dbReference type="ARBA" id="ARBA00022723"/>
    </source>
</evidence>
<dbReference type="EMBL" id="KQ965812">
    <property type="protein sequence ID" value="KXS10861.1"/>
    <property type="molecule type" value="Genomic_DNA"/>
</dbReference>
<evidence type="ECO:0000256" key="1">
    <source>
        <dbReference type="ARBA" id="ARBA00007749"/>
    </source>
</evidence>
<dbReference type="AlphaFoldDB" id="A0A139A290"/>
<keyword evidence="4" id="KW-0862">Zinc</keyword>
<feature type="domain" description="Metallo-beta-lactamase" evidence="5">
    <location>
        <begin position="11"/>
        <end position="206"/>
    </location>
</feature>
<evidence type="ECO:0000256" key="3">
    <source>
        <dbReference type="ARBA" id="ARBA00022801"/>
    </source>
</evidence>
<dbReference type="SUPFAM" id="SSF56281">
    <property type="entry name" value="Metallo-hydrolase/oxidoreductase"/>
    <property type="match status" value="1"/>
</dbReference>
<name>A0A139A290_GONPJ</name>
<dbReference type="Gene3D" id="3.60.15.10">
    <property type="entry name" value="Ribonuclease Z/Hydroxyacylglutathione hydrolase-like"/>
    <property type="match status" value="1"/>
</dbReference>
<dbReference type="OrthoDB" id="10250730at2759"/>
<keyword evidence="2" id="KW-0479">Metal-binding</keyword>
<dbReference type="SMART" id="SM00849">
    <property type="entry name" value="Lactamase_B"/>
    <property type="match status" value="1"/>
</dbReference>
<dbReference type="CDD" id="cd16277">
    <property type="entry name" value="metallo-hydrolase-like_MBL-fold"/>
    <property type="match status" value="1"/>
</dbReference>
<dbReference type="STRING" id="1344416.A0A139A290"/>
<dbReference type="GO" id="GO:0046872">
    <property type="term" value="F:metal ion binding"/>
    <property type="evidence" value="ECO:0007669"/>
    <property type="project" value="UniProtKB-KW"/>
</dbReference>